<dbReference type="RefSeq" id="WP_066538182.1">
    <property type="nucleotide sequence ID" value="NZ_PDEA01000001.1"/>
</dbReference>
<dbReference type="OrthoDB" id="9813903at2"/>
<dbReference type="InterPro" id="IPR043128">
    <property type="entry name" value="Rev_trsase/Diguanyl_cyclase"/>
</dbReference>
<sequence>MSTYPDEHYAADWQRILQAAPPAARAQIQQLATTHQQALAQHFYREMLQDSVAATMLDHEQVQQRLHASMQAWVAAVFSAAADGDLLPLVTQQKRIGEVHARIDIPMHVVLRGARALKDRMYALLPSPPQDGAVALVCSVIDLTMEIMGQAYAVSHDRQSQAKEAYRHFELAQNVSTERERRRANLLDWENQLMFAHAVGTAQEQLPQLGQSEFGLWFRHKGAHVFQGTHECTTILGTMDAIDGEHLPAIHRAGSTPADRLALLHTLRDHTRRIAFLLDSLFEQSSALEAGRDVLTRLLNRKFLPVVLDKEVHYAREGGHSFSVLSIDLDHFKQVNDTHGHEAGDMVLQQVASLLSQHSRGGDYLFRLGGEEFILVLVDTMADAARRTAERMRQHIAREMLHLPRNQTLQVTVSIGVATFNGHPDYQVLLRRADAALYQAKHQGRNRVELAGE</sequence>
<dbReference type="GO" id="GO:0043709">
    <property type="term" value="P:cell adhesion involved in single-species biofilm formation"/>
    <property type="evidence" value="ECO:0007669"/>
    <property type="project" value="TreeGrafter"/>
</dbReference>
<dbReference type="SMART" id="SM00267">
    <property type="entry name" value="GGDEF"/>
    <property type="match status" value="1"/>
</dbReference>
<dbReference type="GO" id="GO:0005886">
    <property type="term" value="C:plasma membrane"/>
    <property type="evidence" value="ECO:0007669"/>
    <property type="project" value="TreeGrafter"/>
</dbReference>
<dbReference type="EMBL" id="PDEA01000001">
    <property type="protein sequence ID" value="PEH87629.1"/>
    <property type="molecule type" value="Genomic_DNA"/>
</dbReference>
<dbReference type="GO" id="GO:0020037">
    <property type="term" value="F:heme binding"/>
    <property type="evidence" value="ECO:0007669"/>
    <property type="project" value="InterPro"/>
</dbReference>
<dbReference type="InterPro" id="IPR029787">
    <property type="entry name" value="Nucleotide_cyclase"/>
</dbReference>
<gene>
    <name evidence="6" type="ORF">CRM82_02520</name>
</gene>
<dbReference type="SUPFAM" id="SSF46458">
    <property type="entry name" value="Globin-like"/>
    <property type="match status" value="1"/>
</dbReference>
<dbReference type="Gene3D" id="1.10.490.10">
    <property type="entry name" value="Globins"/>
    <property type="match status" value="1"/>
</dbReference>
<dbReference type="NCBIfam" id="TIGR00254">
    <property type="entry name" value="GGDEF"/>
    <property type="match status" value="1"/>
</dbReference>
<comment type="catalytic activity">
    <reaction evidence="4">
        <text>2 GTP = 3',3'-c-di-GMP + 2 diphosphate</text>
        <dbReference type="Rhea" id="RHEA:24898"/>
        <dbReference type="ChEBI" id="CHEBI:33019"/>
        <dbReference type="ChEBI" id="CHEBI:37565"/>
        <dbReference type="ChEBI" id="CHEBI:58805"/>
        <dbReference type="EC" id="2.7.7.65"/>
    </reaction>
</comment>
<dbReference type="GO" id="GO:0052621">
    <property type="term" value="F:diguanylate cyclase activity"/>
    <property type="evidence" value="ECO:0007669"/>
    <property type="project" value="UniProtKB-EC"/>
</dbReference>
<dbReference type="Pfam" id="PF11563">
    <property type="entry name" value="Protoglobin"/>
    <property type="match status" value="1"/>
</dbReference>
<dbReference type="InterPro" id="IPR012292">
    <property type="entry name" value="Globin/Proto"/>
</dbReference>
<evidence type="ECO:0000313" key="6">
    <source>
        <dbReference type="EMBL" id="PEH87629.1"/>
    </source>
</evidence>
<reference evidence="7" key="1">
    <citation type="submission" date="2017-09" db="EMBL/GenBank/DDBJ databases">
        <title>FDA dAtabase for Regulatory Grade micrObial Sequences (FDA-ARGOS): Supporting development and validation of Infectious Disease Dx tests.</title>
        <authorList>
            <person name="Minogue T."/>
            <person name="Wolcott M."/>
            <person name="Wasieloski L."/>
            <person name="Aguilar W."/>
            <person name="Moore D."/>
            <person name="Tallon L."/>
            <person name="Sadzewicz L."/>
            <person name="Ott S."/>
            <person name="Zhao X."/>
            <person name="Nagaraj S."/>
            <person name="Vavikolanu K."/>
            <person name="Aluvathingal J."/>
            <person name="Nadendla S."/>
            <person name="Sichtig H."/>
        </authorList>
    </citation>
    <scope>NUCLEOTIDE SEQUENCE [LARGE SCALE GENOMIC DNA]</scope>
    <source>
        <strain evidence="7">FDAARGOS_394</strain>
    </source>
</reference>
<protein>
    <recommendedName>
        <fullName evidence="2">Diguanylate cyclase DosC</fullName>
        <ecNumber evidence="1">2.7.7.65</ecNumber>
    </recommendedName>
    <alternativeName>
        <fullName evidence="3">Direct oxygen-sensing cyclase</fullName>
    </alternativeName>
</protein>
<dbReference type="Pfam" id="PF00990">
    <property type="entry name" value="GGDEF"/>
    <property type="match status" value="1"/>
</dbReference>
<dbReference type="GeneID" id="80803613"/>
<evidence type="ECO:0000259" key="5">
    <source>
        <dbReference type="PROSITE" id="PS50887"/>
    </source>
</evidence>
<organism evidence="6 7">
    <name type="scientific">Comamonas terrigena</name>
    <dbReference type="NCBI Taxonomy" id="32013"/>
    <lineage>
        <taxon>Bacteria</taxon>
        <taxon>Pseudomonadati</taxon>
        <taxon>Pseudomonadota</taxon>
        <taxon>Betaproteobacteria</taxon>
        <taxon>Burkholderiales</taxon>
        <taxon>Comamonadaceae</taxon>
        <taxon>Comamonas</taxon>
    </lineage>
</organism>
<dbReference type="InterPro" id="IPR000160">
    <property type="entry name" value="GGDEF_dom"/>
</dbReference>
<dbReference type="InterPro" id="IPR009050">
    <property type="entry name" value="Globin-like_sf"/>
</dbReference>
<dbReference type="CDD" id="cd01949">
    <property type="entry name" value="GGDEF"/>
    <property type="match status" value="1"/>
</dbReference>
<dbReference type="EC" id="2.7.7.65" evidence="1"/>
<feature type="domain" description="GGDEF" evidence="5">
    <location>
        <begin position="320"/>
        <end position="453"/>
    </location>
</feature>
<keyword evidence="7" id="KW-1185">Reference proteome</keyword>
<dbReference type="Proteomes" id="UP000220246">
    <property type="component" value="Unassembled WGS sequence"/>
</dbReference>
<dbReference type="STRING" id="1219032.GCA_001515545_02398"/>
<evidence type="ECO:0000313" key="7">
    <source>
        <dbReference type="Proteomes" id="UP000220246"/>
    </source>
</evidence>
<dbReference type="Pfam" id="PF21118">
    <property type="entry name" value="DosC_2nd"/>
    <property type="match status" value="1"/>
</dbReference>
<dbReference type="AlphaFoldDB" id="A0A2A7UQL5"/>
<dbReference type="PROSITE" id="PS50887">
    <property type="entry name" value="GGDEF"/>
    <property type="match status" value="1"/>
</dbReference>
<evidence type="ECO:0000256" key="3">
    <source>
        <dbReference type="ARBA" id="ARBA00029839"/>
    </source>
</evidence>
<evidence type="ECO:0000256" key="1">
    <source>
        <dbReference type="ARBA" id="ARBA00012528"/>
    </source>
</evidence>
<dbReference type="SUPFAM" id="SSF55073">
    <property type="entry name" value="Nucleotide cyclase"/>
    <property type="match status" value="1"/>
</dbReference>
<dbReference type="InterPro" id="IPR044398">
    <property type="entry name" value="Globin-sensor_dom"/>
</dbReference>
<dbReference type="InterPro" id="IPR048442">
    <property type="entry name" value="DosC_2nd"/>
</dbReference>
<dbReference type="PANTHER" id="PTHR45138">
    <property type="entry name" value="REGULATORY COMPONENTS OF SENSORY TRANSDUCTION SYSTEM"/>
    <property type="match status" value="1"/>
</dbReference>
<accession>A0A2A7UQL5</accession>
<dbReference type="FunFam" id="3.30.70.270:FF:000001">
    <property type="entry name" value="Diguanylate cyclase domain protein"/>
    <property type="match status" value="1"/>
</dbReference>
<evidence type="ECO:0000256" key="4">
    <source>
        <dbReference type="ARBA" id="ARBA00034247"/>
    </source>
</evidence>
<proteinExistence type="predicted"/>
<dbReference type="Gene3D" id="3.30.70.270">
    <property type="match status" value="1"/>
</dbReference>
<evidence type="ECO:0000256" key="2">
    <source>
        <dbReference type="ARBA" id="ARBA00015125"/>
    </source>
</evidence>
<name>A0A2A7UQL5_COMTR</name>
<dbReference type="GO" id="GO:0019825">
    <property type="term" value="F:oxygen binding"/>
    <property type="evidence" value="ECO:0007669"/>
    <property type="project" value="InterPro"/>
</dbReference>
<dbReference type="InterPro" id="IPR050469">
    <property type="entry name" value="Diguanylate_Cyclase"/>
</dbReference>
<comment type="caution">
    <text evidence="6">The sequence shown here is derived from an EMBL/GenBank/DDBJ whole genome shotgun (WGS) entry which is preliminary data.</text>
</comment>
<dbReference type="GO" id="GO:1902201">
    <property type="term" value="P:negative regulation of bacterial-type flagellum-dependent cell motility"/>
    <property type="evidence" value="ECO:0007669"/>
    <property type="project" value="TreeGrafter"/>
</dbReference>
<dbReference type="PANTHER" id="PTHR45138:SF9">
    <property type="entry name" value="DIGUANYLATE CYCLASE DGCM-RELATED"/>
    <property type="match status" value="1"/>
</dbReference>